<feature type="compositionally biased region" description="Low complexity" evidence="1">
    <location>
        <begin position="281"/>
        <end position="294"/>
    </location>
</feature>
<name>A0A9P5C548_9PLEO</name>
<sequence>MLDALEAVGEIKDQLDLGHSWFADRLEAKAQLAKTSTASDKKWKGIYHDNGLCIDIIVPFCAEHALVLVSQIHPLTITDGLHSTEASLTAACLDDLRARSPAGEIAVGATWAVKKYTIRYTSYGPPRDKLRITLDAVDCVSVNACQGKLTPNAEALRRSNDIASTLQLIHSARVQDDHRCLRSQPGEEEDTADGSTMAGADERMDEDASMNSQTPFGTQWQHPIRSRPSDDHVSFVGINRLEPVLAGNTQRAELKPRSASTTDAQRKQAHLLSLLNKVNVQRPASPQAPARSPAHATPEPTRSGEHITTPSPRPTETPSKRASRETIGEPIAQASQTPQDKGKKRMLEVEAESPSVHSAKKTSFSEDQPKRHHASEDKFAAECSWMKGLTFNRATATVPDDQVYLLNKPESWAKQSRFPSVNIPMALFTVFSRTVDEKAALEGATSSGSFHETQSSASYPANSAPPPTELQDGESEDKASSSPISWKASPSPRPPQRPTLPLQQLPPDSSLEISGDDAEAAQPQWPAVRRDQPPPSTLPASSHESDEELPPSSPPAQLAAVDSDDDMELETSIPLALGEDLSQPSSASTQNHVPYAEIRSRSVVQVKETPYIKSKDGQQPVVTVCPPTQEPTSHSSSASIVRGTYNPSSSAVEETRLDGFRKGNDAYPSVDTSADLQAEIQDAQVVPDDGVQDMSMFDMFVHDDPTLEPVLQDASERQARKQQPDIPQVAQAQPEPTPMSAQLPPKDSSSGEQPPLIDTRTAMPAPKQPERQPSRQPSDTPSLPKRKHAVSPTLDRRRGSRAKRPKYAFGNKDPQTLIRERHESLQIERQKSTASAESRQGSVSNASVQQNPDEKLEELDTKETVKAQIEEANAPTADDMSPRHRSLYALPSPVQHPVAAPPAADATIESISLDQPQEKQQEAFTEQNTGNSASADPANVHEKEAPSLPEVVPEPQMKPQPQAEPVSAPAPVSTSTPAPVPRPSPAPSQPSAEISASTKHALLVTHNDTQASLSIFDKFKAAYPEYKASSKHFANQCKLIDELDREDKMVPKWMWDDFIVRNRIDYAQYAADCIDSGEEPMKYIRFYKDTIRDAIFKKRIIETRAVLEEALRELGVDAPATKASAPQPRVQQAAKQAVEPHSQPIVQELLYARQARRKPAQQSPRELVQSSPRHPTPQQTHSPIPPHHRPANTPPKKRSSRKSLPFAVPSSVVSSRVNGTAHVRHSLPASSSRAAPTTTSAQTASTRPASSTQQKPRSSFGDSLRFYKSQPSASPLETGTGDEYRDFIKAHEALTATTGSKRVAKATPWPRSIEGRPSMRDLPKKKIDVLEWTDVL</sequence>
<evidence type="ECO:0008006" key="4">
    <source>
        <dbReference type="Google" id="ProtNLM"/>
    </source>
</evidence>
<feature type="compositionally biased region" description="Basic residues" evidence="1">
    <location>
        <begin position="1186"/>
        <end position="1201"/>
    </location>
</feature>
<dbReference type="OrthoDB" id="3538943at2759"/>
<reference evidence="2" key="1">
    <citation type="submission" date="2019-04" db="EMBL/GenBank/DDBJ databases">
        <title>Sequencing of skin fungus with MAO and IRED activity.</title>
        <authorList>
            <person name="Marsaioli A.J."/>
            <person name="Bonatto J.M.C."/>
            <person name="Reis Junior O."/>
        </authorList>
    </citation>
    <scope>NUCLEOTIDE SEQUENCE</scope>
    <source>
        <strain evidence="2">28M1</strain>
    </source>
</reference>
<organism evidence="2 3">
    <name type="scientific">Didymella heteroderae</name>
    <dbReference type="NCBI Taxonomy" id="1769908"/>
    <lineage>
        <taxon>Eukaryota</taxon>
        <taxon>Fungi</taxon>
        <taxon>Dikarya</taxon>
        <taxon>Ascomycota</taxon>
        <taxon>Pezizomycotina</taxon>
        <taxon>Dothideomycetes</taxon>
        <taxon>Pleosporomycetidae</taxon>
        <taxon>Pleosporales</taxon>
        <taxon>Pleosporineae</taxon>
        <taxon>Didymellaceae</taxon>
        <taxon>Didymella</taxon>
    </lineage>
</organism>
<proteinExistence type="predicted"/>
<feature type="compositionally biased region" description="Basic and acidic residues" evidence="1">
    <location>
        <begin position="852"/>
        <end position="869"/>
    </location>
</feature>
<feature type="compositionally biased region" description="Low complexity" evidence="1">
    <location>
        <begin position="891"/>
        <end position="906"/>
    </location>
</feature>
<dbReference type="EMBL" id="SWKV01000006">
    <property type="protein sequence ID" value="KAF3045419.1"/>
    <property type="molecule type" value="Genomic_DNA"/>
</dbReference>
<accession>A0A9P5C548</accession>
<evidence type="ECO:0000313" key="3">
    <source>
        <dbReference type="Proteomes" id="UP000758155"/>
    </source>
</evidence>
<feature type="compositionally biased region" description="Basic and acidic residues" evidence="1">
    <location>
        <begin position="318"/>
        <end position="327"/>
    </location>
</feature>
<feature type="compositionally biased region" description="Polar residues" evidence="1">
    <location>
        <begin position="832"/>
        <end position="851"/>
    </location>
</feature>
<feature type="compositionally biased region" description="Polar residues" evidence="1">
    <location>
        <begin position="444"/>
        <end position="454"/>
    </location>
</feature>
<keyword evidence="3" id="KW-1185">Reference proteome</keyword>
<feature type="compositionally biased region" description="Polar residues" evidence="1">
    <location>
        <begin position="582"/>
        <end position="592"/>
    </location>
</feature>
<feature type="region of interest" description="Disordered" evidence="1">
    <location>
        <begin position="281"/>
        <end position="375"/>
    </location>
</feature>
<feature type="compositionally biased region" description="Pro residues" evidence="1">
    <location>
        <begin position="978"/>
        <end position="988"/>
    </location>
</feature>
<feature type="region of interest" description="Disordered" evidence="1">
    <location>
        <begin position="696"/>
        <end position="995"/>
    </location>
</feature>
<feature type="compositionally biased region" description="Basic and acidic residues" evidence="1">
    <location>
        <begin position="818"/>
        <end position="831"/>
    </location>
</feature>
<feature type="region of interest" description="Disordered" evidence="1">
    <location>
        <begin position="1155"/>
        <end position="1284"/>
    </location>
</feature>
<feature type="compositionally biased region" description="Low complexity" evidence="1">
    <location>
        <begin position="499"/>
        <end position="511"/>
    </location>
</feature>
<protein>
    <recommendedName>
        <fullName evidence="4">Telomere replication protein EST3</fullName>
    </recommendedName>
</protein>
<feature type="compositionally biased region" description="Low complexity" evidence="1">
    <location>
        <begin position="959"/>
        <end position="977"/>
    </location>
</feature>
<feature type="compositionally biased region" description="Low complexity" evidence="1">
    <location>
        <begin position="308"/>
        <end position="317"/>
    </location>
</feature>
<feature type="compositionally biased region" description="Basic and acidic residues" evidence="1">
    <location>
        <begin position="363"/>
        <end position="375"/>
    </location>
</feature>
<feature type="region of interest" description="Disordered" evidence="1">
    <location>
        <begin position="1297"/>
        <end position="1323"/>
    </location>
</feature>
<feature type="compositionally biased region" description="Basic and acidic residues" evidence="1">
    <location>
        <begin position="714"/>
        <end position="723"/>
    </location>
</feature>
<feature type="region of interest" description="Disordered" evidence="1">
    <location>
        <begin position="1119"/>
        <end position="1141"/>
    </location>
</feature>
<gene>
    <name evidence="2" type="ORF">E8E12_001844</name>
</gene>
<feature type="compositionally biased region" description="Polar residues" evidence="1">
    <location>
        <begin position="630"/>
        <end position="652"/>
    </location>
</feature>
<feature type="compositionally biased region" description="Low complexity" evidence="1">
    <location>
        <begin position="1228"/>
        <end position="1254"/>
    </location>
</feature>
<feature type="compositionally biased region" description="Low complexity" evidence="1">
    <location>
        <begin position="480"/>
        <end position="490"/>
    </location>
</feature>
<feature type="compositionally biased region" description="Polar residues" evidence="1">
    <location>
        <begin position="209"/>
        <end position="221"/>
    </location>
</feature>
<evidence type="ECO:0000256" key="1">
    <source>
        <dbReference type="SAM" id="MobiDB-lite"/>
    </source>
</evidence>
<feature type="region of interest" description="Disordered" evidence="1">
    <location>
        <begin position="443"/>
        <end position="594"/>
    </location>
</feature>
<feature type="region of interest" description="Disordered" evidence="1">
    <location>
        <begin position="612"/>
        <end position="653"/>
    </location>
</feature>
<feature type="region of interest" description="Disordered" evidence="1">
    <location>
        <begin position="247"/>
        <end position="266"/>
    </location>
</feature>
<feature type="compositionally biased region" description="Polar residues" evidence="1">
    <location>
        <begin position="1160"/>
        <end position="1182"/>
    </location>
</feature>
<feature type="compositionally biased region" description="Basic and acidic residues" evidence="1">
    <location>
        <begin position="1313"/>
        <end position="1323"/>
    </location>
</feature>
<comment type="caution">
    <text evidence="2">The sequence shown here is derived from an EMBL/GenBank/DDBJ whole genome shotgun (WGS) entry which is preliminary data.</text>
</comment>
<evidence type="ECO:0000313" key="2">
    <source>
        <dbReference type="EMBL" id="KAF3045419.1"/>
    </source>
</evidence>
<feature type="compositionally biased region" description="Polar residues" evidence="1">
    <location>
        <begin position="922"/>
        <end position="934"/>
    </location>
</feature>
<dbReference type="Proteomes" id="UP000758155">
    <property type="component" value="Unassembled WGS sequence"/>
</dbReference>
<feature type="region of interest" description="Disordered" evidence="1">
    <location>
        <begin position="204"/>
        <end position="231"/>
    </location>
</feature>